<gene>
    <name evidence="13" type="primary">cysS</name>
    <name evidence="16" type="ORF">IAA89_02685</name>
</gene>
<comment type="subcellular location">
    <subcellularLocation>
        <location evidence="1 13">Cytoplasm</location>
    </subcellularLocation>
</comment>
<comment type="similarity">
    <text evidence="2 13">Belongs to the class-I aminoacyl-tRNA synthetase family.</text>
</comment>
<feature type="binding site" evidence="13">
    <location>
        <position position="28"/>
    </location>
    <ligand>
        <name>Zn(2+)</name>
        <dbReference type="ChEBI" id="CHEBI:29105"/>
    </ligand>
</feature>
<keyword evidence="10 13" id="KW-0648">Protein biosynthesis</keyword>
<evidence type="ECO:0000256" key="5">
    <source>
        <dbReference type="ARBA" id="ARBA00022598"/>
    </source>
</evidence>
<keyword evidence="7 13" id="KW-0547">Nucleotide-binding</keyword>
<dbReference type="InterPro" id="IPR009080">
    <property type="entry name" value="tRNAsynth_Ia_anticodon-bd"/>
</dbReference>
<keyword evidence="6 13" id="KW-0479">Metal-binding</keyword>
<reference evidence="16" key="1">
    <citation type="submission" date="2020-10" db="EMBL/GenBank/DDBJ databases">
        <authorList>
            <person name="Gilroy R."/>
        </authorList>
    </citation>
    <scope>NUCLEOTIDE SEQUENCE</scope>
    <source>
        <strain evidence="16">C6-149</strain>
    </source>
</reference>
<dbReference type="GO" id="GO:0005829">
    <property type="term" value="C:cytosol"/>
    <property type="evidence" value="ECO:0007669"/>
    <property type="project" value="TreeGrafter"/>
</dbReference>
<evidence type="ECO:0000313" key="17">
    <source>
        <dbReference type="Proteomes" id="UP000823614"/>
    </source>
</evidence>
<dbReference type="InterPro" id="IPR015273">
    <property type="entry name" value="Cys-tRNA-synt_Ia_DALR"/>
</dbReference>
<feature type="short sequence motif" description="'HIGH' region" evidence="13">
    <location>
        <begin position="30"/>
        <end position="40"/>
    </location>
</feature>
<dbReference type="Proteomes" id="UP000823614">
    <property type="component" value="Unassembled WGS sequence"/>
</dbReference>
<feature type="binding site" evidence="13">
    <location>
        <position position="212"/>
    </location>
    <ligand>
        <name>Zn(2+)</name>
        <dbReference type="ChEBI" id="CHEBI:29105"/>
    </ligand>
</feature>
<keyword evidence="11 13" id="KW-0030">Aminoacyl-tRNA synthetase</keyword>
<feature type="binding site" evidence="13">
    <location>
        <position position="241"/>
    </location>
    <ligand>
        <name>Zn(2+)</name>
        <dbReference type="ChEBI" id="CHEBI:29105"/>
    </ligand>
</feature>
<evidence type="ECO:0000256" key="14">
    <source>
        <dbReference type="SAM" id="Coils"/>
    </source>
</evidence>
<dbReference type="Gene3D" id="1.20.120.1910">
    <property type="entry name" value="Cysteine-tRNA ligase, C-terminal anti-codon recognition domain"/>
    <property type="match status" value="1"/>
</dbReference>
<dbReference type="PANTHER" id="PTHR10890">
    <property type="entry name" value="CYSTEINYL-TRNA SYNTHETASE"/>
    <property type="match status" value="1"/>
</dbReference>
<feature type="short sequence motif" description="'KMSKS' region" evidence="13">
    <location>
        <begin position="269"/>
        <end position="273"/>
    </location>
</feature>
<dbReference type="EC" id="6.1.1.16" evidence="13"/>
<evidence type="ECO:0000256" key="3">
    <source>
        <dbReference type="ARBA" id="ARBA00011245"/>
    </source>
</evidence>
<name>A0A9D9E7W1_9LACO</name>
<comment type="caution">
    <text evidence="16">The sequence shown here is derived from an EMBL/GenBank/DDBJ whole genome shotgun (WGS) entry which is preliminary data.</text>
</comment>
<dbReference type="Pfam" id="PF09190">
    <property type="entry name" value="DALR_2"/>
    <property type="match status" value="1"/>
</dbReference>
<dbReference type="InterPro" id="IPR014729">
    <property type="entry name" value="Rossmann-like_a/b/a_fold"/>
</dbReference>
<reference evidence="16" key="2">
    <citation type="journal article" date="2021" name="PeerJ">
        <title>Extensive microbial diversity within the chicken gut microbiome revealed by metagenomics and culture.</title>
        <authorList>
            <person name="Gilroy R."/>
            <person name="Ravi A."/>
            <person name="Getino M."/>
            <person name="Pursley I."/>
            <person name="Horton D.L."/>
            <person name="Alikhan N.F."/>
            <person name="Baker D."/>
            <person name="Gharbi K."/>
            <person name="Hall N."/>
            <person name="Watson M."/>
            <person name="Adriaenssens E.M."/>
            <person name="Foster-Nyarko E."/>
            <person name="Jarju S."/>
            <person name="Secka A."/>
            <person name="Antonio M."/>
            <person name="Oren A."/>
            <person name="Chaudhuri R.R."/>
            <person name="La Ragione R."/>
            <person name="Hildebrand F."/>
            <person name="Pallen M.J."/>
        </authorList>
    </citation>
    <scope>NUCLEOTIDE SEQUENCE</scope>
    <source>
        <strain evidence="16">C6-149</strain>
    </source>
</reference>
<evidence type="ECO:0000313" key="16">
    <source>
        <dbReference type="EMBL" id="MBO8441335.1"/>
    </source>
</evidence>
<dbReference type="HAMAP" id="MF_00041">
    <property type="entry name" value="Cys_tRNA_synth"/>
    <property type="match status" value="1"/>
</dbReference>
<dbReference type="SUPFAM" id="SSF47323">
    <property type="entry name" value="Anticodon-binding domain of a subclass of class I aminoacyl-tRNA synthetases"/>
    <property type="match status" value="1"/>
</dbReference>
<evidence type="ECO:0000256" key="12">
    <source>
        <dbReference type="ARBA" id="ARBA00047398"/>
    </source>
</evidence>
<protein>
    <recommendedName>
        <fullName evidence="13">Cysteine--tRNA ligase</fullName>
        <ecNumber evidence="13">6.1.1.16</ecNumber>
    </recommendedName>
    <alternativeName>
        <fullName evidence="13">Cysteinyl-tRNA synthetase</fullName>
        <shortName evidence="13">CysRS</shortName>
    </alternativeName>
</protein>
<evidence type="ECO:0000256" key="10">
    <source>
        <dbReference type="ARBA" id="ARBA00022917"/>
    </source>
</evidence>
<evidence type="ECO:0000256" key="2">
    <source>
        <dbReference type="ARBA" id="ARBA00005594"/>
    </source>
</evidence>
<evidence type="ECO:0000256" key="13">
    <source>
        <dbReference type="HAMAP-Rule" id="MF_00041"/>
    </source>
</evidence>
<dbReference type="NCBIfam" id="TIGR00435">
    <property type="entry name" value="cysS"/>
    <property type="match status" value="1"/>
</dbReference>
<evidence type="ECO:0000256" key="8">
    <source>
        <dbReference type="ARBA" id="ARBA00022833"/>
    </source>
</evidence>
<dbReference type="PRINTS" id="PR00983">
    <property type="entry name" value="TRNASYNTHCYS"/>
</dbReference>
<dbReference type="SMART" id="SM00840">
    <property type="entry name" value="DALR_2"/>
    <property type="match status" value="1"/>
</dbReference>
<organism evidence="16 17">
    <name type="scientific">Candidatus Gallilactobacillus intestinavium</name>
    <dbReference type="NCBI Taxonomy" id="2840838"/>
    <lineage>
        <taxon>Bacteria</taxon>
        <taxon>Bacillati</taxon>
        <taxon>Bacillota</taxon>
        <taxon>Bacilli</taxon>
        <taxon>Lactobacillales</taxon>
        <taxon>Lactobacillaceae</taxon>
        <taxon>Lactobacillaceae incertae sedis</taxon>
        <taxon>Candidatus Gallilactobacillus</taxon>
    </lineage>
</organism>
<dbReference type="PANTHER" id="PTHR10890:SF3">
    <property type="entry name" value="CYSTEINE--TRNA LIGASE, CYTOPLASMIC"/>
    <property type="match status" value="1"/>
</dbReference>
<evidence type="ECO:0000256" key="7">
    <source>
        <dbReference type="ARBA" id="ARBA00022741"/>
    </source>
</evidence>
<keyword evidence="9 13" id="KW-0067">ATP-binding</keyword>
<feature type="coiled-coil region" evidence="14">
    <location>
        <begin position="305"/>
        <end position="332"/>
    </location>
</feature>
<accession>A0A9D9E7W1</accession>
<comment type="subunit">
    <text evidence="3 13">Monomer.</text>
</comment>
<dbReference type="EMBL" id="JADIMP010000050">
    <property type="protein sequence ID" value="MBO8441335.1"/>
    <property type="molecule type" value="Genomic_DNA"/>
</dbReference>
<comment type="cofactor">
    <cofactor evidence="13">
        <name>Zn(2+)</name>
        <dbReference type="ChEBI" id="CHEBI:29105"/>
    </cofactor>
    <text evidence="13">Binds 1 zinc ion per subunit.</text>
</comment>
<dbReference type="CDD" id="cd00672">
    <property type="entry name" value="CysRS_core"/>
    <property type="match status" value="1"/>
</dbReference>
<proteinExistence type="inferred from homology"/>
<keyword evidence="4 13" id="KW-0963">Cytoplasm</keyword>
<evidence type="ECO:0000256" key="6">
    <source>
        <dbReference type="ARBA" id="ARBA00022723"/>
    </source>
</evidence>
<feature type="binding site" evidence="13">
    <location>
        <position position="237"/>
    </location>
    <ligand>
        <name>Zn(2+)</name>
        <dbReference type="ChEBI" id="CHEBI:29105"/>
    </ligand>
</feature>
<evidence type="ECO:0000256" key="11">
    <source>
        <dbReference type="ARBA" id="ARBA00023146"/>
    </source>
</evidence>
<dbReference type="FunFam" id="3.40.50.620:FF:000009">
    <property type="entry name" value="Cysteine--tRNA ligase"/>
    <property type="match status" value="1"/>
</dbReference>
<dbReference type="Pfam" id="PF01406">
    <property type="entry name" value="tRNA-synt_1e"/>
    <property type="match status" value="1"/>
</dbReference>
<comment type="catalytic activity">
    <reaction evidence="12 13">
        <text>tRNA(Cys) + L-cysteine + ATP = L-cysteinyl-tRNA(Cys) + AMP + diphosphate</text>
        <dbReference type="Rhea" id="RHEA:17773"/>
        <dbReference type="Rhea" id="RHEA-COMP:9661"/>
        <dbReference type="Rhea" id="RHEA-COMP:9679"/>
        <dbReference type="ChEBI" id="CHEBI:30616"/>
        <dbReference type="ChEBI" id="CHEBI:33019"/>
        <dbReference type="ChEBI" id="CHEBI:35235"/>
        <dbReference type="ChEBI" id="CHEBI:78442"/>
        <dbReference type="ChEBI" id="CHEBI:78517"/>
        <dbReference type="ChEBI" id="CHEBI:456215"/>
        <dbReference type="EC" id="6.1.1.16"/>
    </reaction>
</comment>
<feature type="binding site" evidence="13">
    <location>
        <position position="272"/>
    </location>
    <ligand>
        <name>ATP</name>
        <dbReference type="ChEBI" id="CHEBI:30616"/>
    </ligand>
</feature>
<dbReference type="GO" id="GO:0008270">
    <property type="term" value="F:zinc ion binding"/>
    <property type="evidence" value="ECO:0007669"/>
    <property type="project" value="UniProtKB-UniRule"/>
</dbReference>
<dbReference type="GO" id="GO:0005524">
    <property type="term" value="F:ATP binding"/>
    <property type="evidence" value="ECO:0007669"/>
    <property type="project" value="UniProtKB-UniRule"/>
</dbReference>
<feature type="domain" description="Cysteinyl-tRNA synthetase class Ia DALR" evidence="15">
    <location>
        <begin position="355"/>
        <end position="419"/>
    </location>
</feature>
<dbReference type="SUPFAM" id="SSF52374">
    <property type="entry name" value="Nucleotidylyl transferase"/>
    <property type="match status" value="1"/>
</dbReference>
<keyword evidence="5 13" id="KW-0436">Ligase</keyword>
<keyword evidence="14" id="KW-0175">Coiled coil</keyword>
<dbReference type="Pfam" id="PF23493">
    <property type="entry name" value="CysS_C"/>
    <property type="match status" value="1"/>
</dbReference>
<dbReference type="InterPro" id="IPR056411">
    <property type="entry name" value="CysS_C"/>
</dbReference>
<keyword evidence="8 13" id="KW-0862">Zinc</keyword>
<evidence type="ECO:0000256" key="9">
    <source>
        <dbReference type="ARBA" id="ARBA00022840"/>
    </source>
</evidence>
<dbReference type="InterPro" id="IPR015803">
    <property type="entry name" value="Cys-tRNA-ligase"/>
</dbReference>
<dbReference type="InterPro" id="IPR032678">
    <property type="entry name" value="tRNA-synt_1_cat_dom"/>
</dbReference>
<dbReference type="InterPro" id="IPR024909">
    <property type="entry name" value="Cys-tRNA/MSH_ligase"/>
</dbReference>
<dbReference type="GO" id="GO:0006423">
    <property type="term" value="P:cysteinyl-tRNA aminoacylation"/>
    <property type="evidence" value="ECO:0007669"/>
    <property type="project" value="UniProtKB-UniRule"/>
</dbReference>
<evidence type="ECO:0000256" key="4">
    <source>
        <dbReference type="ARBA" id="ARBA00022490"/>
    </source>
</evidence>
<dbReference type="AlphaFoldDB" id="A0A9D9E7W1"/>
<dbReference type="GO" id="GO:0004817">
    <property type="term" value="F:cysteine-tRNA ligase activity"/>
    <property type="evidence" value="ECO:0007669"/>
    <property type="project" value="UniProtKB-UniRule"/>
</dbReference>
<dbReference type="Gene3D" id="3.40.50.620">
    <property type="entry name" value="HUPs"/>
    <property type="match status" value="1"/>
</dbReference>
<evidence type="ECO:0000256" key="1">
    <source>
        <dbReference type="ARBA" id="ARBA00004496"/>
    </source>
</evidence>
<sequence length="467" mass="54029">MLKVFNSLTRRKEIFKPLNDGIVNMYVCGPTVYNYIHIGNARSIVAFDTIRRYLEYRGYKVNYVSNFTDVDDKMIKAANENNITVKELADKYINCFKEDISKLNIRPALYNPKATENIDTIIKFIKNLITKEYAYEVNGNVFYRTKKFNDYTKLVHENISDLVTGASNRVSSSELNLKEDPSDFVLWKAAKDNEISWDSPWGAGRPGWHIECSAMINKYLGDTIDIHGGGEDLIFPHHTNEIAQSEVYTGKPLAKYWLHNGFVTVNDEKMSKSLGNFVTLHKLLETENGQSVRFFMSITQYRRPMQYTRTALEDAKNNLRRLENTYNNLIYRINCEDNCDDDRLFNQKIDNCVSDFINAMDDDFNVQNGIASVYDLSRLINVYLDNSSVAKESLKYAKKQLSSLLNIFGIELKSSGINDNRIEQLIKKRDEARKNKNYELSDKIRNQLLTEGVVLEDTPQGTRWRKK</sequence>
<evidence type="ECO:0000259" key="15">
    <source>
        <dbReference type="SMART" id="SM00840"/>
    </source>
</evidence>